<dbReference type="STRING" id="81985.R0F1N4"/>
<dbReference type="PANTHER" id="PTHR14379:SF84">
    <property type="entry name" value="NYN DOMAIN-CONTAINING PROTEIN"/>
    <property type="match status" value="1"/>
</dbReference>
<dbReference type="Proteomes" id="UP000029121">
    <property type="component" value="Unassembled WGS sequence"/>
</dbReference>
<organism evidence="2 3">
    <name type="scientific">Capsella rubella</name>
    <dbReference type="NCBI Taxonomy" id="81985"/>
    <lineage>
        <taxon>Eukaryota</taxon>
        <taxon>Viridiplantae</taxon>
        <taxon>Streptophyta</taxon>
        <taxon>Embryophyta</taxon>
        <taxon>Tracheophyta</taxon>
        <taxon>Spermatophyta</taxon>
        <taxon>Magnoliopsida</taxon>
        <taxon>eudicotyledons</taxon>
        <taxon>Gunneridae</taxon>
        <taxon>Pentapetalae</taxon>
        <taxon>rosids</taxon>
        <taxon>malvids</taxon>
        <taxon>Brassicales</taxon>
        <taxon>Brassicaceae</taxon>
        <taxon>Camelineae</taxon>
        <taxon>Capsella</taxon>
    </lineage>
</organism>
<dbReference type="GO" id="GO:0005777">
    <property type="term" value="C:peroxisome"/>
    <property type="evidence" value="ECO:0007669"/>
    <property type="project" value="InterPro"/>
</dbReference>
<accession>R0F1N4</accession>
<feature type="domain" description="NYN" evidence="1">
    <location>
        <begin position="189"/>
        <end position="256"/>
    </location>
</feature>
<keyword evidence="3" id="KW-1185">Reference proteome</keyword>
<dbReference type="InterPro" id="IPR024768">
    <property type="entry name" value="Marf1"/>
</dbReference>
<dbReference type="AlphaFoldDB" id="R0F1N4"/>
<protein>
    <recommendedName>
        <fullName evidence="1">NYN domain-containing protein</fullName>
    </recommendedName>
</protein>
<dbReference type="CDD" id="cd10910">
    <property type="entry name" value="PIN_limkain_b1_N_like"/>
    <property type="match status" value="2"/>
</dbReference>
<evidence type="ECO:0000259" key="1">
    <source>
        <dbReference type="Pfam" id="PF01936"/>
    </source>
</evidence>
<proteinExistence type="predicted"/>
<dbReference type="PANTHER" id="PTHR14379">
    <property type="entry name" value="LIMKAIN B LKAP"/>
    <property type="match status" value="1"/>
</dbReference>
<gene>
    <name evidence="2" type="ORF">CARUB_v10028598mg</name>
</gene>
<dbReference type="Pfam" id="PF01936">
    <property type="entry name" value="NYN"/>
    <property type="match status" value="1"/>
</dbReference>
<reference evidence="3" key="1">
    <citation type="journal article" date="2013" name="Nat. Genet.">
        <title>The Capsella rubella genome and the genomic consequences of rapid mating system evolution.</title>
        <authorList>
            <person name="Slotte T."/>
            <person name="Hazzouri K.M."/>
            <person name="Agren J.A."/>
            <person name="Koenig D."/>
            <person name="Maumus F."/>
            <person name="Guo Y.L."/>
            <person name="Steige K."/>
            <person name="Platts A.E."/>
            <person name="Escobar J.S."/>
            <person name="Newman L.K."/>
            <person name="Wang W."/>
            <person name="Mandakova T."/>
            <person name="Vello E."/>
            <person name="Smith L.M."/>
            <person name="Henz S.R."/>
            <person name="Steffen J."/>
            <person name="Takuno S."/>
            <person name="Brandvain Y."/>
            <person name="Coop G."/>
            <person name="Andolfatto P."/>
            <person name="Hu T.T."/>
            <person name="Blanchette M."/>
            <person name="Clark R.M."/>
            <person name="Quesneville H."/>
            <person name="Nordborg M."/>
            <person name="Gaut B.S."/>
            <person name="Lysak M.A."/>
            <person name="Jenkins J."/>
            <person name="Grimwood J."/>
            <person name="Chapman J."/>
            <person name="Prochnik S."/>
            <person name="Shu S."/>
            <person name="Rokhsar D."/>
            <person name="Schmutz J."/>
            <person name="Weigel D."/>
            <person name="Wright S.I."/>
        </authorList>
    </citation>
    <scope>NUCLEOTIDE SEQUENCE [LARGE SCALE GENOMIC DNA]</scope>
    <source>
        <strain evidence="3">cv. Monte Gargano</strain>
    </source>
</reference>
<dbReference type="GO" id="GO:0004540">
    <property type="term" value="F:RNA nuclease activity"/>
    <property type="evidence" value="ECO:0007669"/>
    <property type="project" value="InterPro"/>
</dbReference>
<evidence type="ECO:0000313" key="3">
    <source>
        <dbReference type="Proteomes" id="UP000029121"/>
    </source>
</evidence>
<evidence type="ECO:0000313" key="2">
    <source>
        <dbReference type="EMBL" id="EOA15206.1"/>
    </source>
</evidence>
<dbReference type="InterPro" id="IPR021139">
    <property type="entry name" value="NYN"/>
</dbReference>
<dbReference type="GO" id="GO:0010468">
    <property type="term" value="P:regulation of gene expression"/>
    <property type="evidence" value="ECO:0007669"/>
    <property type="project" value="InterPro"/>
</dbReference>
<sequence>MGYDATRVRPSIEVAFKKLGFSGPISSTGVTVAQTKPESTCSLMYSNMVEWRDHNPPPATMMLISDQWREFFSWDLARLQQHTKYNLYLAYPFRLSALLTCGEWIWKELLEPKSSVQDMCTTSESSPATFYCKSCRFKNQSVLRFRKHLSSRKHAVQEVINPIRQELNYITKTWGKNYSAKPEYATAQIAVWWDMMDCPIPEGYDARNVRPSIEAAFNKLGYSGPVYITAYGDRKQTSDDILRGLSSTGVGLAHTPER</sequence>
<dbReference type="EMBL" id="KB870812">
    <property type="protein sequence ID" value="EOA15206.1"/>
    <property type="molecule type" value="Genomic_DNA"/>
</dbReference>
<name>R0F1N4_9BRAS</name>